<protein>
    <submittedName>
        <fullName evidence="1">Uncharacterized protein</fullName>
    </submittedName>
</protein>
<evidence type="ECO:0000313" key="1">
    <source>
        <dbReference type="EMBL" id="DAE27537.1"/>
    </source>
</evidence>
<dbReference type="EMBL" id="BK015840">
    <property type="protein sequence ID" value="DAE27537.1"/>
    <property type="molecule type" value="Genomic_DNA"/>
</dbReference>
<accession>A0A8S5R8Y0</accession>
<reference evidence="1" key="1">
    <citation type="journal article" date="2021" name="Proc. Natl. Acad. Sci. U.S.A.">
        <title>A Catalog of Tens of Thousands of Viruses from Human Metagenomes Reveals Hidden Associations with Chronic Diseases.</title>
        <authorList>
            <person name="Tisza M.J."/>
            <person name="Buck C.B."/>
        </authorList>
    </citation>
    <scope>NUCLEOTIDE SEQUENCE</scope>
    <source>
        <strain evidence="1">Ct1Uu26</strain>
    </source>
</reference>
<sequence length="95" mass="10931">MLNNLLFISLIMTFIAKDDIKPFCPKVKDETLVAVIASTERLFCGLLPLIKKEREVSFHLHQIWQRGKWYQVNTSLLNIDSAKNEQGELLTTKAI</sequence>
<organism evidence="1">
    <name type="scientific">virus sp. ct1Uu26</name>
    <dbReference type="NCBI Taxonomy" id="2826789"/>
    <lineage>
        <taxon>Viruses</taxon>
    </lineage>
</organism>
<proteinExistence type="predicted"/>
<name>A0A8S5R8Y0_9VIRU</name>